<comment type="similarity">
    <text evidence="3 11">Belongs to the glycosyl hydrolase 13 family.</text>
</comment>
<keyword evidence="6" id="KW-0479">Metal-binding</keyword>
<comment type="cofactor">
    <cofactor evidence="2">
        <name>Ca(2+)</name>
        <dbReference type="ChEBI" id="CHEBI:29108"/>
    </cofactor>
</comment>
<dbReference type="SMART" id="SM00632">
    <property type="entry name" value="Aamy_C"/>
    <property type="match status" value="1"/>
</dbReference>
<feature type="chain" id="PRO_5045526940" description="Alpha-amylase" evidence="13">
    <location>
        <begin position="33"/>
        <end position="594"/>
    </location>
</feature>
<dbReference type="Pfam" id="PF00686">
    <property type="entry name" value="CBM_20"/>
    <property type="match status" value="1"/>
</dbReference>
<dbReference type="Proteomes" id="UP001171902">
    <property type="component" value="Unassembled WGS sequence"/>
</dbReference>
<dbReference type="SUPFAM" id="SSF51445">
    <property type="entry name" value="(Trans)glycosidases"/>
    <property type="match status" value="1"/>
</dbReference>
<evidence type="ECO:0000256" key="5">
    <source>
        <dbReference type="ARBA" id="ARBA00017303"/>
    </source>
</evidence>
<dbReference type="PROSITE" id="PS51166">
    <property type="entry name" value="CBM20"/>
    <property type="match status" value="1"/>
</dbReference>
<dbReference type="InterPro" id="IPR006046">
    <property type="entry name" value="Alpha_amylase"/>
</dbReference>
<organism evidence="15 16">
    <name type="scientific">Glycomyces tritici</name>
    <dbReference type="NCBI Taxonomy" id="2665176"/>
    <lineage>
        <taxon>Bacteria</taxon>
        <taxon>Bacillati</taxon>
        <taxon>Actinomycetota</taxon>
        <taxon>Actinomycetes</taxon>
        <taxon>Glycomycetales</taxon>
        <taxon>Glycomycetaceae</taxon>
        <taxon>Glycomyces</taxon>
    </lineage>
</organism>
<gene>
    <name evidence="15" type="ORF">QWI33_12490</name>
</gene>
<dbReference type="CDD" id="cd11317">
    <property type="entry name" value="AmyAc_bac_euk_AmyA"/>
    <property type="match status" value="1"/>
</dbReference>
<dbReference type="InterPro" id="IPR013783">
    <property type="entry name" value="Ig-like_fold"/>
</dbReference>
<dbReference type="InterPro" id="IPR013780">
    <property type="entry name" value="Glyco_hydro_b"/>
</dbReference>
<evidence type="ECO:0000256" key="10">
    <source>
        <dbReference type="ARBA" id="ARBA00023295"/>
    </source>
</evidence>
<proteinExistence type="inferred from homology"/>
<evidence type="ECO:0000256" key="9">
    <source>
        <dbReference type="ARBA" id="ARBA00023277"/>
    </source>
</evidence>
<dbReference type="Pfam" id="PF02806">
    <property type="entry name" value="Alpha-amylase_C"/>
    <property type="match status" value="1"/>
</dbReference>
<dbReference type="InterPro" id="IPR006048">
    <property type="entry name" value="A-amylase/branching_C"/>
</dbReference>
<dbReference type="EMBL" id="JAUEMJ010000003">
    <property type="protein sequence ID" value="MDN3240548.1"/>
    <property type="molecule type" value="Genomic_DNA"/>
</dbReference>
<dbReference type="Gene3D" id="2.60.40.10">
    <property type="entry name" value="Immunoglobulins"/>
    <property type="match status" value="1"/>
</dbReference>
<feature type="domain" description="CBM20" evidence="14">
    <location>
        <begin position="489"/>
        <end position="593"/>
    </location>
</feature>
<protein>
    <recommendedName>
        <fullName evidence="5 12">Alpha-amylase</fullName>
        <ecNumber evidence="4 12">3.2.1.1</ecNumber>
    </recommendedName>
</protein>
<evidence type="ECO:0000256" key="3">
    <source>
        <dbReference type="ARBA" id="ARBA00008061"/>
    </source>
</evidence>
<evidence type="ECO:0000256" key="7">
    <source>
        <dbReference type="ARBA" id="ARBA00022801"/>
    </source>
</evidence>
<evidence type="ECO:0000256" key="4">
    <source>
        <dbReference type="ARBA" id="ARBA00012595"/>
    </source>
</evidence>
<keyword evidence="9 12" id="KW-0119">Carbohydrate metabolism</keyword>
<evidence type="ECO:0000256" key="13">
    <source>
        <dbReference type="SAM" id="SignalP"/>
    </source>
</evidence>
<dbReference type="SUPFAM" id="SSF51011">
    <property type="entry name" value="Glycosyl hydrolase domain"/>
    <property type="match status" value="1"/>
</dbReference>
<comment type="catalytic activity">
    <reaction evidence="1 12">
        <text>Endohydrolysis of (1-&gt;4)-alpha-D-glucosidic linkages in polysaccharides containing three or more (1-&gt;4)-alpha-linked D-glucose units.</text>
        <dbReference type="EC" id="3.2.1.1"/>
    </reaction>
</comment>
<dbReference type="SMART" id="SM00642">
    <property type="entry name" value="Aamy"/>
    <property type="match status" value="1"/>
</dbReference>
<dbReference type="Pfam" id="PF00128">
    <property type="entry name" value="Alpha-amylase"/>
    <property type="match status" value="1"/>
</dbReference>
<dbReference type="InterPro" id="IPR006311">
    <property type="entry name" value="TAT_signal"/>
</dbReference>
<name>A0ABT7YPL3_9ACTN</name>
<dbReference type="PRINTS" id="PR00110">
    <property type="entry name" value="ALPHAAMYLASE"/>
</dbReference>
<dbReference type="EC" id="3.2.1.1" evidence="4 12"/>
<evidence type="ECO:0000256" key="6">
    <source>
        <dbReference type="ARBA" id="ARBA00022723"/>
    </source>
</evidence>
<sequence>MPHHLRRRALPAIGATALAALIAAAAVPTAQADDQPAPLDAAPAAALTGGDSILNMFEWNWNSIAAECEGPLADSGYTYVQTSPPNEHIRGDDATPGEENAWYIHYQPVSYKIESRLGTRAEYQNMVATCQANGIGVIADVVINHMAAGSPTEERTGWAGSKYRQFHYPDAGFDASDFHNTGSAYCEIDNYQDRAEVQNCHLVGLNDLDTSQTDVRETIAAYLDDLQSLGVAGFRVDAAKHIAAADLAAIMNLVDGDPYIVQEVIGAPGEPITEAEYTGIGDVQEFSYAYDLKNHINGGSEARHLTAIGTGWGYTAPAGVFVANHDTERGSQTMNYQYGQDYLLAEAFMLAHPFGTPASYTGYEFTTNHAAPPLNADGSVADAVCGSGAFTCLHRSPYMSGMAGFRAATAGEAVGNTWGSGDALAFGRGDTGHAVINAGTTAITRTFTTALPNGSYTDVISGGTVTVSGGAFTATVPAKTALAIYVGNGSGGGETKDCVTVNAAVSGTNVGDEVYVVGSIPQLGNWTAISSAHLSGASYPVWKGTISVPAGTTFQYKYVIVRSSGAYTWETIGNRTATVPATGCLNLNQTWNTA</sequence>
<feature type="signal peptide" evidence="13">
    <location>
        <begin position="1"/>
        <end position="32"/>
    </location>
</feature>
<evidence type="ECO:0000313" key="15">
    <source>
        <dbReference type="EMBL" id="MDN3240548.1"/>
    </source>
</evidence>
<dbReference type="Gene3D" id="2.60.40.1180">
    <property type="entry name" value="Golgi alpha-mannosidase II"/>
    <property type="match status" value="1"/>
</dbReference>
<evidence type="ECO:0000259" key="14">
    <source>
        <dbReference type="PROSITE" id="PS51166"/>
    </source>
</evidence>
<dbReference type="InterPro" id="IPR006047">
    <property type="entry name" value="GH13_cat_dom"/>
</dbReference>
<keyword evidence="10 12" id="KW-0326">Glycosidase</keyword>
<keyword evidence="16" id="KW-1185">Reference proteome</keyword>
<keyword evidence="8" id="KW-0106">Calcium</keyword>
<dbReference type="InterPro" id="IPR013784">
    <property type="entry name" value="Carb-bd-like_fold"/>
</dbReference>
<evidence type="ECO:0000256" key="2">
    <source>
        <dbReference type="ARBA" id="ARBA00001913"/>
    </source>
</evidence>
<reference evidence="15" key="1">
    <citation type="submission" date="2023-06" db="EMBL/GenBank/DDBJ databases">
        <title>Gycomyces niveus sp.nov., a novel actinomycete isolated from soil in Shouguang.</title>
        <authorList>
            <person name="Yang X."/>
            <person name="Zhao J."/>
        </authorList>
    </citation>
    <scope>NUCLEOTIDE SEQUENCE</scope>
    <source>
        <strain evidence="15">NEAU C2</strain>
    </source>
</reference>
<dbReference type="InterPro" id="IPR031319">
    <property type="entry name" value="A-amylase_C"/>
</dbReference>
<dbReference type="Gene3D" id="3.20.20.80">
    <property type="entry name" value="Glycosidases"/>
    <property type="match status" value="1"/>
</dbReference>
<dbReference type="SUPFAM" id="SSF49452">
    <property type="entry name" value="Starch-binding domain-like"/>
    <property type="match status" value="1"/>
</dbReference>
<dbReference type="InterPro" id="IPR002044">
    <property type="entry name" value="CBM20"/>
</dbReference>
<dbReference type="SMART" id="SM01065">
    <property type="entry name" value="CBM_2"/>
    <property type="match status" value="1"/>
</dbReference>
<evidence type="ECO:0000256" key="8">
    <source>
        <dbReference type="ARBA" id="ARBA00022837"/>
    </source>
</evidence>
<accession>A0ABT7YPL3</accession>
<keyword evidence="13" id="KW-0732">Signal</keyword>
<dbReference type="RefSeq" id="WP_289957472.1">
    <property type="nucleotide sequence ID" value="NZ_JAUEMJ010000003.1"/>
</dbReference>
<dbReference type="PANTHER" id="PTHR43447">
    <property type="entry name" value="ALPHA-AMYLASE"/>
    <property type="match status" value="1"/>
</dbReference>
<evidence type="ECO:0000256" key="12">
    <source>
        <dbReference type="RuleBase" id="RU361134"/>
    </source>
</evidence>
<keyword evidence="7 12" id="KW-0378">Hydrolase</keyword>
<dbReference type="PROSITE" id="PS51318">
    <property type="entry name" value="TAT"/>
    <property type="match status" value="1"/>
</dbReference>
<evidence type="ECO:0000313" key="16">
    <source>
        <dbReference type="Proteomes" id="UP001171902"/>
    </source>
</evidence>
<comment type="caution">
    <text evidence="15">The sequence shown here is derived from an EMBL/GenBank/DDBJ whole genome shotgun (WGS) entry which is preliminary data.</text>
</comment>
<dbReference type="InterPro" id="IPR017853">
    <property type="entry name" value="GH"/>
</dbReference>
<evidence type="ECO:0000256" key="1">
    <source>
        <dbReference type="ARBA" id="ARBA00000548"/>
    </source>
</evidence>
<evidence type="ECO:0000256" key="11">
    <source>
        <dbReference type="RuleBase" id="RU003615"/>
    </source>
</evidence>